<evidence type="ECO:0000256" key="1">
    <source>
        <dbReference type="ARBA" id="ARBA00004613"/>
    </source>
</evidence>
<evidence type="ECO:0000256" key="5">
    <source>
        <dbReference type="SAM" id="SignalP"/>
    </source>
</evidence>
<sequence>MVGYKIAKFLLLTMAVDLLLFTSTEVKAWWGRRRYRCSPHAPPKGVAWKNHWHQSLSFECKTSKSIRLWQSEHSNCAEDRIHYFECGYGPGRYSERNCRWTSHYVNDYDGPVTFKCGHNGFITGVKSHYNTGARDRRFQFRCCHKSRYSIRHCKHTATVNHWDGYLSYRVPSGYFLTGAYSHHVNRYEDRRWKFEICQFKQSR</sequence>
<keyword evidence="4" id="KW-1015">Disulfide bond</keyword>
<evidence type="ECO:0000256" key="2">
    <source>
        <dbReference type="ARBA" id="ARBA00008712"/>
    </source>
</evidence>
<dbReference type="PANTHER" id="PTHR15040:SF1">
    <property type="entry name" value="DERMATOPONTIN-LIKE ISOFORM X1"/>
    <property type="match status" value="1"/>
</dbReference>
<protein>
    <recommendedName>
        <fullName evidence="8">Dermatopontin</fullName>
    </recommendedName>
</protein>
<dbReference type="EMBL" id="CALNXI010001193">
    <property type="protein sequence ID" value="CAH3159502.1"/>
    <property type="molecule type" value="Genomic_DNA"/>
</dbReference>
<dbReference type="PANTHER" id="PTHR15040">
    <property type="entry name" value="DERMATOPONTIN-RELATED"/>
    <property type="match status" value="1"/>
</dbReference>
<keyword evidence="5" id="KW-0732">Signal</keyword>
<dbReference type="InterPro" id="IPR026645">
    <property type="entry name" value="Dermatopontin"/>
</dbReference>
<feature type="chain" id="PRO_5046963479" description="Dermatopontin" evidence="5">
    <location>
        <begin position="29"/>
        <end position="203"/>
    </location>
</feature>
<keyword evidence="3" id="KW-0964">Secreted</keyword>
<gene>
    <name evidence="6" type="ORF">PEVE_00003234</name>
</gene>
<feature type="signal peptide" evidence="5">
    <location>
        <begin position="1"/>
        <end position="28"/>
    </location>
</feature>
<accession>A0ABN8Q8M3</accession>
<evidence type="ECO:0008006" key="8">
    <source>
        <dbReference type="Google" id="ProtNLM"/>
    </source>
</evidence>
<comment type="similarity">
    <text evidence="2">Belongs to the dermatopontin family.</text>
</comment>
<comment type="caution">
    <text evidence="6">The sequence shown here is derived from an EMBL/GenBank/DDBJ whole genome shotgun (WGS) entry which is preliminary data.</text>
</comment>
<evidence type="ECO:0000256" key="3">
    <source>
        <dbReference type="ARBA" id="ARBA00022525"/>
    </source>
</evidence>
<evidence type="ECO:0000313" key="7">
    <source>
        <dbReference type="Proteomes" id="UP001159427"/>
    </source>
</evidence>
<reference evidence="6 7" key="1">
    <citation type="submission" date="2022-05" db="EMBL/GenBank/DDBJ databases">
        <authorList>
            <consortium name="Genoscope - CEA"/>
            <person name="William W."/>
        </authorList>
    </citation>
    <scope>NUCLEOTIDE SEQUENCE [LARGE SCALE GENOMIC DNA]</scope>
</reference>
<keyword evidence="7" id="KW-1185">Reference proteome</keyword>
<proteinExistence type="inferred from homology"/>
<name>A0ABN8Q8M3_9CNID</name>
<organism evidence="6 7">
    <name type="scientific">Porites evermanni</name>
    <dbReference type="NCBI Taxonomy" id="104178"/>
    <lineage>
        <taxon>Eukaryota</taxon>
        <taxon>Metazoa</taxon>
        <taxon>Cnidaria</taxon>
        <taxon>Anthozoa</taxon>
        <taxon>Hexacorallia</taxon>
        <taxon>Scleractinia</taxon>
        <taxon>Fungiina</taxon>
        <taxon>Poritidae</taxon>
        <taxon>Porites</taxon>
    </lineage>
</organism>
<evidence type="ECO:0000313" key="6">
    <source>
        <dbReference type="EMBL" id="CAH3159502.1"/>
    </source>
</evidence>
<dbReference type="Pfam" id="PF14704">
    <property type="entry name" value="DERM"/>
    <property type="match status" value="1"/>
</dbReference>
<comment type="subcellular location">
    <subcellularLocation>
        <location evidence="1">Secreted</location>
    </subcellularLocation>
</comment>
<dbReference type="Proteomes" id="UP001159427">
    <property type="component" value="Unassembled WGS sequence"/>
</dbReference>
<evidence type="ECO:0000256" key="4">
    <source>
        <dbReference type="ARBA" id="ARBA00023157"/>
    </source>
</evidence>